<evidence type="ECO:0000313" key="4">
    <source>
        <dbReference type="EMBL" id="MCX3061627.1"/>
    </source>
</evidence>
<comment type="similarity">
    <text evidence="1 2">Belongs to the anti-sigma-factor antagonist family.</text>
</comment>
<dbReference type="RefSeq" id="WP_266601149.1">
    <property type="nucleotide sequence ID" value="NZ_JAPHNL010000223.1"/>
</dbReference>
<dbReference type="Proteomes" id="UP001163064">
    <property type="component" value="Unassembled WGS sequence"/>
</dbReference>
<dbReference type="EMBL" id="JAPHNL010000223">
    <property type="protein sequence ID" value="MCX3061627.1"/>
    <property type="molecule type" value="Genomic_DNA"/>
</dbReference>
<gene>
    <name evidence="4" type="ORF">OFY01_18045</name>
</gene>
<dbReference type="PROSITE" id="PS50801">
    <property type="entry name" value="STAS"/>
    <property type="match status" value="1"/>
</dbReference>
<feature type="domain" description="STAS" evidence="3">
    <location>
        <begin position="20"/>
        <end position="120"/>
    </location>
</feature>
<accession>A0ABT3TX47</accession>
<evidence type="ECO:0000256" key="1">
    <source>
        <dbReference type="ARBA" id="ARBA00009013"/>
    </source>
</evidence>
<dbReference type="CDD" id="cd07043">
    <property type="entry name" value="STAS_anti-anti-sigma_factors"/>
    <property type="match status" value="1"/>
</dbReference>
<name>A0ABT3TX47_9ACTN</name>
<dbReference type="Gene3D" id="3.30.750.24">
    <property type="entry name" value="STAS domain"/>
    <property type="match status" value="1"/>
</dbReference>
<organism evidence="4 5">
    <name type="scientific">Streptomyces beihaiensis</name>
    <dbReference type="NCBI Taxonomy" id="2984495"/>
    <lineage>
        <taxon>Bacteria</taxon>
        <taxon>Bacillati</taxon>
        <taxon>Actinomycetota</taxon>
        <taxon>Actinomycetes</taxon>
        <taxon>Kitasatosporales</taxon>
        <taxon>Streptomycetaceae</taxon>
        <taxon>Streptomyces</taxon>
    </lineage>
</organism>
<dbReference type="InterPro" id="IPR002645">
    <property type="entry name" value="STAS_dom"/>
</dbReference>
<dbReference type="NCBIfam" id="TIGR00377">
    <property type="entry name" value="ant_ant_sig"/>
    <property type="match status" value="1"/>
</dbReference>
<comment type="caution">
    <text evidence="4">The sequence shown here is derived from an EMBL/GenBank/DDBJ whole genome shotgun (WGS) entry which is preliminary data.</text>
</comment>
<protein>
    <recommendedName>
        <fullName evidence="2">Anti-sigma factor antagonist</fullName>
    </recommendedName>
</protein>
<evidence type="ECO:0000259" key="3">
    <source>
        <dbReference type="PROSITE" id="PS50801"/>
    </source>
</evidence>
<proteinExistence type="inferred from homology"/>
<dbReference type="Pfam" id="PF01740">
    <property type="entry name" value="STAS"/>
    <property type="match status" value="1"/>
</dbReference>
<dbReference type="PANTHER" id="PTHR33495:SF2">
    <property type="entry name" value="ANTI-SIGMA FACTOR ANTAGONIST TM_1081-RELATED"/>
    <property type="match status" value="1"/>
</dbReference>
<evidence type="ECO:0000313" key="5">
    <source>
        <dbReference type="Proteomes" id="UP001163064"/>
    </source>
</evidence>
<keyword evidence="5" id="KW-1185">Reference proteome</keyword>
<dbReference type="InterPro" id="IPR036513">
    <property type="entry name" value="STAS_dom_sf"/>
</dbReference>
<dbReference type="SUPFAM" id="SSF52091">
    <property type="entry name" value="SpoIIaa-like"/>
    <property type="match status" value="1"/>
</dbReference>
<dbReference type="InterPro" id="IPR003658">
    <property type="entry name" value="Anti-sigma_ant"/>
</dbReference>
<reference evidence="4" key="1">
    <citation type="submission" date="2022-10" db="EMBL/GenBank/DDBJ databases">
        <title>Streptomyces beihaiensis sp. nov., a chitin degrading actinobacterium, isolated from shrimp pond soil.</title>
        <authorList>
            <person name="Xie J."/>
            <person name="Shen N."/>
        </authorList>
    </citation>
    <scope>NUCLEOTIDE SEQUENCE</scope>
    <source>
        <strain evidence="4">GXMU-J5</strain>
    </source>
</reference>
<evidence type="ECO:0000256" key="2">
    <source>
        <dbReference type="RuleBase" id="RU003749"/>
    </source>
</evidence>
<sequence>MRHPDEAPFRARRHRHPESGFTVVELAGEIDIAATLALRPRLIRLATGPSPALAVDLRHATFLDAAGLGLLVALRSRVRENGGRWCLICDHPVHLRVIRATRLTETLRPSPTLEAGLLRAC</sequence>
<dbReference type="PANTHER" id="PTHR33495">
    <property type="entry name" value="ANTI-SIGMA FACTOR ANTAGONIST TM_1081-RELATED-RELATED"/>
    <property type="match status" value="1"/>
</dbReference>